<reference evidence="1 2" key="1">
    <citation type="journal article" date="2015" name="Nature">
        <title>rRNA introns, odd ribosomes, and small enigmatic genomes across a large radiation of phyla.</title>
        <authorList>
            <person name="Brown C.T."/>
            <person name="Hug L.A."/>
            <person name="Thomas B.C."/>
            <person name="Sharon I."/>
            <person name="Castelle C.J."/>
            <person name="Singh A."/>
            <person name="Wilkins M.J."/>
            <person name="Williams K.H."/>
            <person name="Banfield J.F."/>
        </authorList>
    </citation>
    <scope>NUCLEOTIDE SEQUENCE [LARGE SCALE GENOMIC DNA]</scope>
</reference>
<evidence type="ECO:0008006" key="3">
    <source>
        <dbReference type="Google" id="ProtNLM"/>
    </source>
</evidence>
<proteinExistence type="predicted"/>
<dbReference type="AlphaFoldDB" id="A0A0G1Y1J4"/>
<sequence length="173" mass="18971">MNMKKLRILVIEDSKIHQESARATLEGHIVVIAETFHDGMSWIVNGYSSAKREQEGKTTFDVVLTDMMLPVDLGSLSMADRRKFPEGTLAPYGFSLALRAAQEGIPFVAMVSQGNHHADPVCHSLDYLGGPSYQGHPPILNVNGGRVIFTHAPTTKNGAKDWGMILRDLIGDQ</sequence>
<name>A0A0G1Y1J4_9BACT</name>
<dbReference type="Gene3D" id="3.40.50.2300">
    <property type="match status" value="1"/>
</dbReference>
<dbReference type="Proteomes" id="UP000033865">
    <property type="component" value="Unassembled WGS sequence"/>
</dbReference>
<evidence type="ECO:0000313" key="2">
    <source>
        <dbReference type="Proteomes" id="UP000033865"/>
    </source>
</evidence>
<dbReference type="EMBL" id="LCRN01000004">
    <property type="protein sequence ID" value="KKW37025.1"/>
    <property type="molecule type" value="Genomic_DNA"/>
</dbReference>
<accession>A0A0G1Y1J4</accession>
<gene>
    <name evidence="1" type="ORF">UY82_C0004G0020</name>
</gene>
<organism evidence="1 2">
    <name type="scientific">Candidatus Uhrbacteria bacterium GW2011_GWC2_53_7</name>
    <dbReference type="NCBI Taxonomy" id="1618986"/>
    <lineage>
        <taxon>Bacteria</taxon>
        <taxon>Candidatus Uhriibacteriota</taxon>
    </lineage>
</organism>
<dbReference type="InterPro" id="IPR011006">
    <property type="entry name" value="CheY-like_superfamily"/>
</dbReference>
<protein>
    <recommendedName>
        <fullName evidence="3">Response regulatory domain-containing protein</fullName>
    </recommendedName>
</protein>
<evidence type="ECO:0000313" key="1">
    <source>
        <dbReference type="EMBL" id="KKW37025.1"/>
    </source>
</evidence>
<comment type="caution">
    <text evidence="1">The sequence shown here is derived from an EMBL/GenBank/DDBJ whole genome shotgun (WGS) entry which is preliminary data.</text>
</comment>
<dbReference type="SUPFAM" id="SSF52172">
    <property type="entry name" value="CheY-like"/>
    <property type="match status" value="1"/>
</dbReference>